<evidence type="ECO:0000313" key="2">
    <source>
        <dbReference type="EMBL" id="KAG2552183.1"/>
    </source>
</evidence>
<feature type="compositionally biased region" description="Low complexity" evidence="1">
    <location>
        <begin position="93"/>
        <end position="102"/>
    </location>
</feature>
<proteinExistence type="predicted"/>
<evidence type="ECO:0000313" key="3">
    <source>
        <dbReference type="Proteomes" id="UP000823388"/>
    </source>
</evidence>
<dbReference type="Proteomes" id="UP000823388">
    <property type="component" value="Chromosome 9K"/>
</dbReference>
<organism evidence="2 3">
    <name type="scientific">Panicum virgatum</name>
    <name type="common">Blackwell switchgrass</name>
    <dbReference type="NCBI Taxonomy" id="38727"/>
    <lineage>
        <taxon>Eukaryota</taxon>
        <taxon>Viridiplantae</taxon>
        <taxon>Streptophyta</taxon>
        <taxon>Embryophyta</taxon>
        <taxon>Tracheophyta</taxon>
        <taxon>Spermatophyta</taxon>
        <taxon>Magnoliopsida</taxon>
        <taxon>Liliopsida</taxon>
        <taxon>Poales</taxon>
        <taxon>Poaceae</taxon>
        <taxon>PACMAD clade</taxon>
        <taxon>Panicoideae</taxon>
        <taxon>Panicodae</taxon>
        <taxon>Paniceae</taxon>
        <taxon>Panicinae</taxon>
        <taxon>Panicum</taxon>
        <taxon>Panicum sect. Hiantes</taxon>
    </lineage>
</organism>
<evidence type="ECO:0000256" key="1">
    <source>
        <dbReference type="SAM" id="MobiDB-lite"/>
    </source>
</evidence>
<feature type="compositionally biased region" description="Pro residues" evidence="1">
    <location>
        <begin position="41"/>
        <end position="52"/>
    </location>
</feature>
<dbReference type="EMBL" id="CM029053">
    <property type="protein sequence ID" value="KAG2552183.1"/>
    <property type="molecule type" value="Genomic_DNA"/>
</dbReference>
<name>A0A8T0NSB8_PANVG</name>
<feature type="region of interest" description="Disordered" evidence="1">
    <location>
        <begin position="1"/>
        <end position="127"/>
    </location>
</feature>
<protein>
    <submittedName>
        <fullName evidence="2">Uncharacterized protein</fullName>
    </submittedName>
</protein>
<comment type="caution">
    <text evidence="2">The sequence shown here is derived from an EMBL/GenBank/DDBJ whole genome shotgun (WGS) entry which is preliminary data.</text>
</comment>
<dbReference type="AlphaFoldDB" id="A0A8T0NSB8"/>
<sequence length="127" mass="13279">MSRATGGRRRLLCAPGSRLPPPRSFSLLPPTAIGGKRRSPPPRFFLPFPRAPLLPREKPARPSIAPPACPAPGTHRRRPCRPPGSFVSPPSNPAQSAPSRSPDAAESVSGAIGLAGAIPSSRPGSWD</sequence>
<gene>
    <name evidence="2" type="ORF">PVAP13_9KG433546</name>
</gene>
<reference evidence="2" key="1">
    <citation type="submission" date="2020-05" db="EMBL/GenBank/DDBJ databases">
        <title>WGS assembly of Panicum virgatum.</title>
        <authorList>
            <person name="Lovell J.T."/>
            <person name="Jenkins J."/>
            <person name="Shu S."/>
            <person name="Juenger T.E."/>
            <person name="Schmutz J."/>
        </authorList>
    </citation>
    <scope>NUCLEOTIDE SEQUENCE</scope>
    <source>
        <strain evidence="2">AP13</strain>
    </source>
</reference>
<accession>A0A8T0NSB8</accession>
<feature type="compositionally biased region" description="Basic residues" evidence="1">
    <location>
        <begin position="1"/>
        <end position="11"/>
    </location>
</feature>
<keyword evidence="3" id="KW-1185">Reference proteome</keyword>